<dbReference type="InterPro" id="IPR029044">
    <property type="entry name" value="Nucleotide-diphossugar_trans"/>
</dbReference>
<comment type="caution">
    <text evidence="4">The sequence shown here is derived from an EMBL/GenBank/DDBJ whole genome shotgun (WGS) entry which is preliminary data.</text>
</comment>
<gene>
    <name evidence="4" type="ORF">IAB19_00545</name>
</gene>
<evidence type="ECO:0000313" key="4">
    <source>
        <dbReference type="EMBL" id="MBO8414858.1"/>
    </source>
</evidence>
<dbReference type="InterPro" id="IPR050748">
    <property type="entry name" value="Glycosyltrans_8_dom-fam"/>
</dbReference>
<proteinExistence type="predicted"/>
<evidence type="ECO:0000256" key="2">
    <source>
        <dbReference type="ARBA" id="ARBA00022679"/>
    </source>
</evidence>
<dbReference type="Pfam" id="PF01501">
    <property type="entry name" value="Glyco_transf_8"/>
    <property type="match status" value="1"/>
</dbReference>
<keyword evidence="2" id="KW-0808">Transferase</keyword>
<dbReference type="GO" id="GO:0046872">
    <property type="term" value="F:metal ion binding"/>
    <property type="evidence" value="ECO:0007669"/>
    <property type="project" value="UniProtKB-KW"/>
</dbReference>
<keyword evidence="3" id="KW-0479">Metal-binding</keyword>
<dbReference type="EMBL" id="JADINH010000006">
    <property type="protein sequence ID" value="MBO8414858.1"/>
    <property type="molecule type" value="Genomic_DNA"/>
</dbReference>
<dbReference type="Gene3D" id="3.90.550.10">
    <property type="entry name" value="Spore Coat Polysaccharide Biosynthesis Protein SpsA, Chain A"/>
    <property type="match status" value="1"/>
</dbReference>
<reference evidence="4" key="2">
    <citation type="journal article" date="2021" name="PeerJ">
        <title>Extensive microbial diversity within the chicken gut microbiome revealed by metagenomics and culture.</title>
        <authorList>
            <person name="Gilroy R."/>
            <person name="Ravi A."/>
            <person name="Getino M."/>
            <person name="Pursley I."/>
            <person name="Horton D.L."/>
            <person name="Alikhan N.F."/>
            <person name="Baker D."/>
            <person name="Gharbi K."/>
            <person name="Hall N."/>
            <person name="Watson M."/>
            <person name="Adriaenssens E.M."/>
            <person name="Foster-Nyarko E."/>
            <person name="Jarju S."/>
            <person name="Secka A."/>
            <person name="Antonio M."/>
            <person name="Oren A."/>
            <person name="Chaudhuri R.R."/>
            <person name="La Ragione R."/>
            <person name="Hildebrand F."/>
            <person name="Pallen M.J."/>
        </authorList>
    </citation>
    <scope>NUCLEOTIDE SEQUENCE</scope>
    <source>
        <strain evidence="4">17213</strain>
    </source>
</reference>
<dbReference type="PANTHER" id="PTHR13778">
    <property type="entry name" value="GLYCOSYLTRANSFERASE 8 DOMAIN-CONTAINING PROTEIN"/>
    <property type="match status" value="1"/>
</dbReference>
<keyword evidence="1" id="KW-0328">Glycosyltransferase</keyword>
<dbReference type="CDD" id="cd04194">
    <property type="entry name" value="GT8_A4GalT_like"/>
    <property type="match status" value="1"/>
</dbReference>
<dbReference type="SUPFAM" id="SSF53448">
    <property type="entry name" value="Nucleotide-diphospho-sugar transferases"/>
    <property type="match status" value="1"/>
</dbReference>
<organism evidence="4 5">
    <name type="scientific">Candidatus Avisuccinivibrio stercorigallinarum</name>
    <dbReference type="NCBI Taxonomy" id="2840704"/>
    <lineage>
        <taxon>Bacteria</taxon>
        <taxon>Pseudomonadati</taxon>
        <taxon>Pseudomonadota</taxon>
        <taxon>Gammaproteobacteria</taxon>
        <taxon>Aeromonadales</taxon>
        <taxon>Succinivibrionaceae</taxon>
        <taxon>Succinivibrionaceae incertae sedis</taxon>
        <taxon>Candidatus Avisuccinivibrio</taxon>
    </lineage>
</organism>
<sequence length="373" mass="43316">MLNTMPMNICFSVDNNYVKYLLITAHSILQEGAKNPDHPVYNFFVIADGLSDQNQKLLKNFELQENKICKCKFTYIQASEDLFKRGKTYGENLNYATYLRLLIPDLLPNLKGNVLYLDVDLICQDDLAELINMDLGDNILAASPDPGVAVFSKKITFTPRKLNKLPLTLKYKRNEFYINAGVLLINLDNWRKNDVTKKCLHYLQNYKVNLCDQDLLNIVCKGRISFLNPTWNFMTSLTMDKVVRFYEKHKNVDVINPCADFVKIDDFQNIKIIHYATKPKPWNLVACEDGVIITLQDKLVDIWYSVLKTTPLIESQNINPRIWFSEEGKVILRAIDNLGVWTNIRYNKSQRRWKKTKMFFAVLLILNIIALLL</sequence>
<evidence type="ECO:0000256" key="3">
    <source>
        <dbReference type="ARBA" id="ARBA00022723"/>
    </source>
</evidence>
<dbReference type="Proteomes" id="UP000823631">
    <property type="component" value="Unassembled WGS sequence"/>
</dbReference>
<reference evidence="4" key="1">
    <citation type="submission" date="2020-10" db="EMBL/GenBank/DDBJ databases">
        <authorList>
            <person name="Gilroy R."/>
        </authorList>
    </citation>
    <scope>NUCLEOTIDE SEQUENCE</scope>
    <source>
        <strain evidence="4">17213</strain>
    </source>
</reference>
<evidence type="ECO:0000313" key="5">
    <source>
        <dbReference type="Proteomes" id="UP000823631"/>
    </source>
</evidence>
<accession>A0A9D9DAH8</accession>
<dbReference type="PANTHER" id="PTHR13778:SF47">
    <property type="entry name" value="LIPOPOLYSACCHARIDE 1,3-GALACTOSYLTRANSFERASE"/>
    <property type="match status" value="1"/>
</dbReference>
<evidence type="ECO:0000256" key="1">
    <source>
        <dbReference type="ARBA" id="ARBA00022676"/>
    </source>
</evidence>
<name>A0A9D9DAH8_9GAMM</name>
<dbReference type="InterPro" id="IPR002495">
    <property type="entry name" value="Glyco_trans_8"/>
</dbReference>
<protein>
    <submittedName>
        <fullName evidence="4">Glycosyltransferase family 8 protein</fullName>
    </submittedName>
</protein>
<dbReference type="AlphaFoldDB" id="A0A9D9DAH8"/>
<dbReference type="GO" id="GO:0016757">
    <property type="term" value="F:glycosyltransferase activity"/>
    <property type="evidence" value="ECO:0007669"/>
    <property type="project" value="UniProtKB-KW"/>
</dbReference>